<dbReference type="Proteomes" id="UP000660339">
    <property type="component" value="Unassembled WGS sequence"/>
</dbReference>
<feature type="region of interest" description="Disordered" evidence="3">
    <location>
        <begin position="327"/>
        <end position="350"/>
    </location>
</feature>
<evidence type="ECO:0000313" key="6">
    <source>
        <dbReference type="EMBL" id="GIG18217.1"/>
    </source>
</evidence>
<protein>
    <submittedName>
        <fullName evidence="6">Uncharacterized protein</fullName>
    </submittedName>
</protein>
<dbReference type="GO" id="GO:0005975">
    <property type="term" value="P:carbohydrate metabolic process"/>
    <property type="evidence" value="ECO:0007669"/>
    <property type="project" value="UniProtKB-ARBA"/>
</dbReference>
<dbReference type="CDD" id="cd00161">
    <property type="entry name" value="beta-trefoil_Ricin-like"/>
    <property type="match status" value="1"/>
</dbReference>
<evidence type="ECO:0000256" key="3">
    <source>
        <dbReference type="SAM" id="MobiDB-lite"/>
    </source>
</evidence>
<dbReference type="NCBIfam" id="NF033679">
    <property type="entry name" value="DNRLRE_dom"/>
    <property type="match status" value="1"/>
</dbReference>
<dbReference type="InterPro" id="IPR013320">
    <property type="entry name" value="ConA-like_dom_sf"/>
</dbReference>
<feature type="domain" description="Ricin B lectin" evidence="4">
    <location>
        <begin position="1055"/>
        <end position="1206"/>
    </location>
</feature>
<reference evidence="6" key="1">
    <citation type="submission" date="2021-01" db="EMBL/GenBank/DDBJ databases">
        <title>Whole genome shotgun sequence of Catellatospora methionotrophica NBRC 14553.</title>
        <authorList>
            <person name="Komaki H."/>
            <person name="Tamura T."/>
        </authorList>
    </citation>
    <scope>NUCLEOTIDE SEQUENCE</scope>
    <source>
        <strain evidence="6">NBRC 14553</strain>
    </source>
</reference>
<dbReference type="Pfam" id="PF13385">
    <property type="entry name" value="Laminin_G_3"/>
    <property type="match status" value="1"/>
</dbReference>
<dbReference type="SUPFAM" id="SSF49899">
    <property type="entry name" value="Concanavalin A-like lectins/glucanases"/>
    <property type="match status" value="1"/>
</dbReference>
<keyword evidence="7" id="KW-1185">Reference proteome</keyword>
<dbReference type="Gene3D" id="2.40.128.340">
    <property type="match status" value="1"/>
</dbReference>
<dbReference type="InterPro" id="IPR000772">
    <property type="entry name" value="Ricin_B_lectin"/>
</dbReference>
<dbReference type="PROSITE" id="PS50231">
    <property type="entry name" value="RICIN_B_LECTIN"/>
    <property type="match status" value="1"/>
</dbReference>
<dbReference type="PANTHER" id="PTHR46943:SF1">
    <property type="entry name" value="PENTRAXIN-RELATED PROTEIN PTX3"/>
    <property type="match status" value="1"/>
</dbReference>
<evidence type="ECO:0000313" key="7">
    <source>
        <dbReference type="Proteomes" id="UP000660339"/>
    </source>
</evidence>
<evidence type="ECO:0000256" key="2">
    <source>
        <dbReference type="ARBA" id="ARBA00023157"/>
    </source>
</evidence>
<evidence type="ECO:0000256" key="1">
    <source>
        <dbReference type="ARBA" id="ARBA00022729"/>
    </source>
</evidence>
<dbReference type="GO" id="GO:0006955">
    <property type="term" value="P:immune response"/>
    <property type="evidence" value="ECO:0007669"/>
    <property type="project" value="InterPro"/>
</dbReference>
<accession>A0A8J3LF77</accession>
<proteinExistence type="predicted"/>
<dbReference type="PANTHER" id="PTHR46943">
    <property type="entry name" value="PENTRAXIN-RELATED PROTEIN PTX3"/>
    <property type="match status" value="1"/>
</dbReference>
<dbReference type="InterPro" id="IPR006558">
    <property type="entry name" value="LamG-like"/>
</dbReference>
<dbReference type="InterPro" id="IPR042837">
    <property type="entry name" value="PTX3"/>
</dbReference>
<dbReference type="SUPFAM" id="SSF50370">
    <property type="entry name" value="Ricin B-like lectins"/>
    <property type="match status" value="1"/>
</dbReference>
<gene>
    <name evidence="6" type="ORF">Cme02nite_65490</name>
</gene>
<dbReference type="SUPFAM" id="SSF69318">
    <property type="entry name" value="Integrin alpha N-terminal domain"/>
    <property type="match status" value="1"/>
</dbReference>
<dbReference type="Pfam" id="PF13517">
    <property type="entry name" value="FG-GAP_3"/>
    <property type="match status" value="1"/>
</dbReference>
<dbReference type="InterPro" id="IPR013517">
    <property type="entry name" value="FG-GAP"/>
</dbReference>
<dbReference type="Pfam" id="PF14200">
    <property type="entry name" value="RicinB_lectin_2"/>
    <property type="match status" value="1"/>
</dbReference>
<dbReference type="RefSeq" id="WP_166381016.1">
    <property type="nucleotide sequence ID" value="NZ_BAAATT010000019.1"/>
</dbReference>
<evidence type="ECO:0000259" key="4">
    <source>
        <dbReference type="SMART" id="SM00458"/>
    </source>
</evidence>
<dbReference type="InterPro" id="IPR013783">
    <property type="entry name" value="Ig-like_fold"/>
</dbReference>
<keyword evidence="1" id="KW-0732">Signal</keyword>
<dbReference type="EMBL" id="BONJ01000038">
    <property type="protein sequence ID" value="GIG18217.1"/>
    <property type="molecule type" value="Genomic_DNA"/>
</dbReference>
<feature type="domain" description="LamG-like jellyroll fold" evidence="5">
    <location>
        <begin position="1272"/>
        <end position="1413"/>
    </location>
</feature>
<evidence type="ECO:0000259" key="5">
    <source>
        <dbReference type="SMART" id="SM00560"/>
    </source>
</evidence>
<dbReference type="Gene3D" id="2.80.10.50">
    <property type="match status" value="1"/>
</dbReference>
<dbReference type="Gene3D" id="2.60.120.200">
    <property type="match status" value="1"/>
</dbReference>
<name>A0A8J3LF77_9ACTN</name>
<sequence length="1424" mass="150961">MTTETTRVWANPSGTQTAQIHGVPTRLKRDGTWLDYDLTLVKRADGAIVPKVHPADLVIAGAAGAGDHDLAMVTAKGERIGLGWRGSLPEPVLDGPKATYPEVRPGVDLVIEASAVGFEQFLVLKDRAAATRVAGLSLPLRSASTTYAADADGSGRFTARDGAVVARVPVPLMWDGSGLNMQGEPRRKKTVRLDLTKSGSAKAKASGADTAPAGTELAFAPDQAWLADPATRYPVTVDPGISTNLGTGFDEFVQNTINISDNSGSDELKLGWSNDGGQFYARSYLRFDGLAGYKGATIYKADLNLWETWSWSCRDYGWRATRTDNVGPSVQWGNEPTWREDGPVSTETTGYSSSCADGWVKTDVRTILDDSFAAGWNSASMVIKASTDTSPTSWNVNSTDSWKKFSSNETTKKPYISLEYNHLPTVSQVKANKDATCGSGAGMRLYLNDSTPEFEAYIGDLDSQNVRLQVEVTPAGSAAWPLIESTNGARNAVSSVQLSAAQALQPNTVYTYRVRATDLTPSGDPVGYSSWSPPCEVQYDTTALDGVPIVEGIPTLDVDGEVYHLLKFGRANLVTLRPDPADVGEVVRYSYGFAPERVSESSASVAAGRDGSVTVSVVPWEVDGSNDPAYGNTLYVRAYAGNGSVRTAAVEVVFDPEFPMPDPVPHVRDDVDGDGVPDLSGFRDLGNGKGMFYTYPVQPGGALLEPVALMTTESYTDANSDTVRGDFDGDGKTDFAVFKSVSATSTTVSLLRSTGNVPYADALSDIQVKTLSLDLAKMKVLAGDVNADGKDDLVFGYATTATNWNLKVMLASIDSHDDPEDTADDQDPHDDEILFADPVDWLGTGANSVLANTTLLIGNFDKVPGVDVMEFYDLGSCRTRAFMHKNLGGSFEAGQLVWDSNDTSTWCMAKSRFTVGRYSPGQRDVDGVVATYDFGGCQMGLYTFTPKYVYSPPQSINDMWTFEPHTQHFNSTPGLTQYWCAPATAAPLSMVDMTGDGLEDLVFEYGCCGPYQQRVWVWTATGTSGTNSTFQTRTLKWQGALGPAGTGSVRRDAVTRYQLVAKHSGLCLAVTGGSTVEHAPTSQQPCAPALLNTQFTLEERGAAYVRMHPVHDPARCLNVSGGLTTDGRPIIASTCTAGQSNESWEFRYSSGFTSVPGVPQAGDIAIQMLSNLSGKCIGISASSTSAGAAGLQWTCNGNVDQYFYLRPLPAAPTGPVARWSMNAASGTAMSDDSGRGAGATAASGATLGSGVLTLNGTTGFAATTGPVLDTTKSFTVSGWIKPNVVNKYETIIAQEGSQYSAFYLRVNGTTGKWNFALVSNVNVTSGYVYNGVEGAAAQAGAWAHLTGVYDAPTRTATLYVNGVSAGSVVVTAPGASSSGPVVLGAARSGGNRTDHVNGQIDDVTAWARTLSAAEVTALYAAGRA</sequence>
<dbReference type="Gene3D" id="2.60.40.10">
    <property type="entry name" value="Immunoglobulins"/>
    <property type="match status" value="1"/>
</dbReference>
<dbReference type="InterPro" id="IPR035992">
    <property type="entry name" value="Ricin_B-like_lectins"/>
</dbReference>
<organism evidence="6 7">
    <name type="scientific">Catellatospora methionotrophica</name>
    <dbReference type="NCBI Taxonomy" id="121620"/>
    <lineage>
        <taxon>Bacteria</taxon>
        <taxon>Bacillati</taxon>
        <taxon>Actinomycetota</taxon>
        <taxon>Actinomycetes</taxon>
        <taxon>Micromonosporales</taxon>
        <taxon>Micromonosporaceae</taxon>
        <taxon>Catellatospora</taxon>
    </lineage>
</organism>
<dbReference type="SMART" id="SM00560">
    <property type="entry name" value="LamGL"/>
    <property type="match status" value="1"/>
</dbReference>
<comment type="caution">
    <text evidence="6">The sequence shown here is derived from an EMBL/GenBank/DDBJ whole genome shotgun (WGS) entry which is preliminary data.</text>
</comment>
<dbReference type="SMART" id="SM00458">
    <property type="entry name" value="RICIN"/>
    <property type="match status" value="1"/>
</dbReference>
<dbReference type="InterPro" id="IPR028994">
    <property type="entry name" value="Integrin_alpha_N"/>
</dbReference>
<keyword evidence="2" id="KW-1015">Disulfide bond</keyword>